<accession>A0A4V1RTX6</accession>
<dbReference type="Proteomes" id="UP000290759">
    <property type="component" value="Unassembled WGS sequence"/>
</dbReference>
<name>A0A4V1RTX6_9HYPH</name>
<reference evidence="1 2" key="1">
    <citation type="submission" date="2018-12" db="EMBL/GenBank/DDBJ databases">
        <authorList>
            <person name="Grouzdev D.S."/>
            <person name="Krutkina M.S."/>
        </authorList>
    </citation>
    <scope>NUCLEOTIDE SEQUENCE [LARGE SCALE GENOMIC DNA]</scope>
    <source>
        <strain evidence="1 2">RmlP026</strain>
    </source>
</reference>
<proteinExistence type="predicted"/>
<keyword evidence="2" id="KW-1185">Reference proteome</keyword>
<dbReference type="AlphaFoldDB" id="A0A4V1RTX6"/>
<evidence type="ECO:0000313" key="2">
    <source>
        <dbReference type="Proteomes" id="UP000290759"/>
    </source>
</evidence>
<dbReference type="EMBL" id="QYBB01000064">
    <property type="protein sequence ID" value="RYC29184.1"/>
    <property type="molecule type" value="Genomic_DNA"/>
</dbReference>
<evidence type="ECO:0000313" key="1">
    <source>
        <dbReference type="EMBL" id="RYC29184.1"/>
    </source>
</evidence>
<dbReference type="OrthoDB" id="9793039at2"/>
<reference evidence="1 2" key="2">
    <citation type="submission" date="2019-02" db="EMBL/GenBank/DDBJ databases">
        <title>'Lichenibacterium ramalinii' gen. nov. sp. nov., 'Lichenibacterium minor' gen. nov. sp. nov.</title>
        <authorList>
            <person name="Pankratov T."/>
        </authorList>
    </citation>
    <scope>NUCLEOTIDE SEQUENCE [LARGE SCALE GENOMIC DNA]</scope>
    <source>
        <strain evidence="1 2">RmlP026</strain>
    </source>
</reference>
<comment type="caution">
    <text evidence="1">The sequence shown here is derived from an EMBL/GenBank/DDBJ whole genome shotgun (WGS) entry which is preliminary data.</text>
</comment>
<sequence length="87" mass="9766">MDENPSDLPGKVTWFKRVTPSMVEAFQIAGWAVEPVASSHHDAHCVLMRFTGKGDPENAPRMPVGRPRVVRKSYPVPSRRWGGPGRW</sequence>
<organism evidence="1 2">
    <name type="scientific">Lichenibacterium minor</name>
    <dbReference type="NCBI Taxonomy" id="2316528"/>
    <lineage>
        <taxon>Bacteria</taxon>
        <taxon>Pseudomonadati</taxon>
        <taxon>Pseudomonadota</taxon>
        <taxon>Alphaproteobacteria</taxon>
        <taxon>Hyphomicrobiales</taxon>
        <taxon>Lichenihabitantaceae</taxon>
        <taxon>Lichenibacterium</taxon>
    </lineage>
</organism>
<gene>
    <name evidence="1" type="ORF">D3273_25300</name>
</gene>
<dbReference type="RefSeq" id="WP_129229739.1">
    <property type="nucleotide sequence ID" value="NZ_QYBB01000064.1"/>
</dbReference>
<protein>
    <submittedName>
        <fullName evidence="1">Uncharacterized protein</fullName>
    </submittedName>
</protein>